<keyword evidence="6" id="KW-0406">Ion transport</keyword>
<dbReference type="EMBL" id="CP065738">
    <property type="protein sequence ID" value="QPT53986.1"/>
    <property type="molecule type" value="Genomic_DNA"/>
</dbReference>
<dbReference type="PANTHER" id="PTHR32024">
    <property type="entry name" value="TRK SYSTEM POTASSIUM UPTAKE PROTEIN TRKG-RELATED"/>
    <property type="match status" value="1"/>
</dbReference>
<evidence type="ECO:0000256" key="8">
    <source>
        <dbReference type="SAM" id="MobiDB-lite"/>
    </source>
</evidence>
<feature type="compositionally biased region" description="Basic and acidic residues" evidence="8">
    <location>
        <begin position="1"/>
        <end position="12"/>
    </location>
</feature>
<feature type="compositionally biased region" description="Basic residues" evidence="8">
    <location>
        <begin position="13"/>
        <end position="22"/>
    </location>
</feature>
<feature type="compositionally biased region" description="Low complexity" evidence="8">
    <location>
        <begin position="65"/>
        <end position="85"/>
    </location>
</feature>
<evidence type="ECO:0000313" key="11">
    <source>
        <dbReference type="Proteomes" id="UP000594975"/>
    </source>
</evidence>
<dbReference type="GO" id="GO:0005886">
    <property type="term" value="C:plasma membrane"/>
    <property type="evidence" value="ECO:0007669"/>
    <property type="project" value="UniProtKB-SubCell"/>
</dbReference>
<feature type="transmembrane region" description="Helical" evidence="9">
    <location>
        <begin position="501"/>
        <end position="527"/>
    </location>
</feature>
<evidence type="ECO:0000256" key="1">
    <source>
        <dbReference type="ARBA" id="ARBA00004651"/>
    </source>
</evidence>
<evidence type="ECO:0000256" key="6">
    <source>
        <dbReference type="ARBA" id="ARBA00023065"/>
    </source>
</evidence>
<feature type="transmembrane region" description="Helical" evidence="9">
    <location>
        <begin position="534"/>
        <end position="551"/>
    </location>
</feature>
<feature type="region of interest" description="Disordered" evidence="8">
    <location>
        <begin position="1"/>
        <end position="148"/>
    </location>
</feature>
<evidence type="ECO:0000256" key="3">
    <source>
        <dbReference type="ARBA" id="ARBA00022475"/>
    </source>
</evidence>
<keyword evidence="2" id="KW-0813">Transport</keyword>
<comment type="subcellular location">
    <subcellularLocation>
        <location evidence="1">Cell membrane</location>
        <topology evidence="1">Multi-pass membrane protein</topology>
    </subcellularLocation>
</comment>
<feature type="compositionally biased region" description="Basic and acidic residues" evidence="8">
    <location>
        <begin position="108"/>
        <end position="122"/>
    </location>
</feature>
<dbReference type="GO" id="GO:0030001">
    <property type="term" value="P:metal ion transport"/>
    <property type="evidence" value="ECO:0007669"/>
    <property type="project" value="UniProtKB-ARBA"/>
</dbReference>
<keyword evidence="4 9" id="KW-0812">Transmembrane</keyword>
<keyword evidence="7 9" id="KW-0472">Membrane</keyword>
<dbReference type="Pfam" id="PF02386">
    <property type="entry name" value="TrkH"/>
    <property type="match status" value="1"/>
</dbReference>
<evidence type="ECO:0000256" key="9">
    <source>
        <dbReference type="SAM" id="Phobius"/>
    </source>
</evidence>
<dbReference type="KEGG" id="rkr:I6G21_01890"/>
<evidence type="ECO:0000256" key="4">
    <source>
        <dbReference type="ARBA" id="ARBA00022692"/>
    </source>
</evidence>
<sequence length="600" mass="63620">MHRVVIPEEVRGHGRVPQHRGLRLGPAPGGGGWQNAHVIDCDTAHPADPNRALPDDARTSPRGWRPPAIVAIPAPRRRPGAAVSSPGPPSRYAENRPPPPRPLKLSARRLDARSARTRHDAATHPGGGGVLSRDTATTLSREPRTRAQQARDFAGRIFGTSPARISITAFLLVIIVATLLLSLPIANRSGHAPDLATTLFTATSAVTVTGLTAVSTASQWSVFGQLVILLAIQIGGLGTLTMTSLLAIALGRKLGLRTKLFAQEGLSIAGKQGRLGEVAQLLRTVVLTSASIEASIAVLLAPRFMLLGENLFTAVWHGIFYAVSSFNNAGFTPHSDGLVPYGTDWWILLPLCAGVFVGSLGFPVILVLRMVGINPKRWNLNARITIFGSLILLVVGALLWGAAEWGNEDTLGGETVMEKTLHAVFASVMTRSGGFNLVDMDQMNPITKLITDMLMFVGGGSASTAGGVKITTMAVVFLAILAEARGDQFVTAFHRTIPDSVLRIAITVIVLSATCVVLGTAALMMVCREPLETILFEVISAYATCGLSVGLSGRLPASGLCILSVLMFIGRLGTVTVATGLALRSRSRLFKYPEERPLIG</sequence>
<keyword evidence="5 9" id="KW-1133">Transmembrane helix</keyword>
<evidence type="ECO:0000256" key="7">
    <source>
        <dbReference type="ARBA" id="ARBA00023136"/>
    </source>
</evidence>
<accession>A0A7T3CH00</accession>
<feature type="transmembrane region" description="Helical" evidence="9">
    <location>
        <begin position="450"/>
        <end position="481"/>
    </location>
</feature>
<protein>
    <submittedName>
        <fullName evidence="10">TrkH family potassium uptake protein</fullName>
    </submittedName>
</protein>
<proteinExistence type="predicted"/>
<feature type="transmembrane region" description="Helical" evidence="9">
    <location>
        <begin position="195"/>
        <end position="214"/>
    </location>
</feature>
<dbReference type="GO" id="GO:0008324">
    <property type="term" value="F:monoatomic cation transmembrane transporter activity"/>
    <property type="evidence" value="ECO:0007669"/>
    <property type="project" value="InterPro"/>
</dbReference>
<feature type="transmembrane region" description="Helical" evidence="9">
    <location>
        <begin position="380"/>
        <end position="400"/>
    </location>
</feature>
<dbReference type="AlphaFoldDB" id="A0A7T3CH00"/>
<feature type="transmembrane region" description="Helical" evidence="9">
    <location>
        <begin position="165"/>
        <end position="183"/>
    </location>
</feature>
<feature type="transmembrane region" description="Helical" evidence="9">
    <location>
        <begin position="226"/>
        <end position="250"/>
    </location>
</feature>
<evidence type="ECO:0000313" key="10">
    <source>
        <dbReference type="EMBL" id="QPT53986.1"/>
    </source>
</evidence>
<name>A0A7T3CH00_9MICC</name>
<keyword evidence="3" id="KW-1003">Cell membrane</keyword>
<reference evidence="10 11" key="1">
    <citation type="submission" date="2020-12" db="EMBL/GenBank/DDBJ databases">
        <title>FDA dAtabase for Regulatory Grade micrObial Sequences (FDA-ARGOS): Supporting development and validation of Infectious Disease Dx tests.</title>
        <authorList>
            <person name="Sproer C."/>
            <person name="Gronow S."/>
            <person name="Severitt S."/>
            <person name="Schroder I."/>
            <person name="Tallon L."/>
            <person name="Sadzewicz L."/>
            <person name="Zhao X."/>
            <person name="Boylan J."/>
            <person name="Ott S."/>
            <person name="Bowen H."/>
            <person name="Vavikolanu K."/>
            <person name="Mehta A."/>
            <person name="Aluvathingal J."/>
            <person name="Nadendla S."/>
            <person name="Lowell S."/>
            <person name="Myers T."/>
            <person name="Yan Y."/>
            <person name="Sichtig H."/>
        </authorList>
    </citation>
    <scope>NUCLEOTIDE SEQUENCE [LARGE SCALE GENOMIC DNA]</scope>
    <source>
        <strain evidence="10 11">FDAARGOS_864</strain>
    </source>
</reference>
<feature type="transmembrane region" description="Helical" evidence="9">
    <location>
        <begin position="557"/>
        <end position="583"/>
    </location>
</feature>
<evidence type="ECO:0000256" key="5">
    <source>
        <dbReference type="ARBA" id="ARBA00022989"/>
    </source>
</evidence>
<evidence type="ECO:0000256" key="2">
    <source>
        <dbReference type="ARBA" id="ARBA00022448"/>
    </source>
</evidence>
<dbReference type="Proteomes" id="UP000594975">
    <property type="component" value="Chromosome"/>
</dbReference>
<feature type="transmembrane region" description="Helical" evidence="9">
    <location>
        <begin position="345"/>
        <end position="368"/>
    </location>
</feature>
<gene>
    <name evidence="10" type="ORF">I6G21_01890</name>
</gene>
<dbReference type="InterPro" id="IPR003445">
    <property type="entry name" value="Cat_transpt"/>
</dbReference>
<organism evidence="10 11">
    <name type="scientific">Rothia kristinae</name>
    <dbReference type="NCBI Taxonomy" id="37923"/>
    <lineage>
        <taxon>Bacteria</taxon>
        <taxon>Bacillati</taxon>
        <taxon>Actinomycetota</taxon>
        <taxon>Actinomycetes</taxon>
        <taxon>Micrococcales</taxon>
        <taxon>Micrococcaceae</taxon>
        <taxon>Rothia</taxon>
    </lineage>
</organism>
<dbReference type="PANTHER" id="PTHR32024:SF1">
    <property type="entry name" value="KTR SYSTEM POTASSIUM UPTAKE PROTEIN B"/>
    <property type="match status" value="1"/>
</dbReference>